<dbReference type="Ensembl" id="ENSLLET00000039191.1">
    <property type="protein sequence ID" value="ENSLLEP00000037741.1"/>
    <property type="gene ID" value="ENSLLEG00000023623.1"/>
</dbReference>
<feature type="domain" description="HTH CENPB-type" evidence="5">
    <location>
        <begin position="954"/>
        <end position="1035"/>
    </location>
</feature>
<keyword evidence="2" id="KW-0539">Nucleus</keyword>
<reference evidence="6" key="2">
    <citation type="submission" date="2025-09" db="UniProtKB">
        <authorList>
            <consortium name="Ensembl"/>
        </authorList>
    </citation>
    <scope>IDENTIFICATION</scope>
</reference>
<dbReference type="GO" id="GO:0032465">
    <property type="term" value="P:regulation of cytokinesis"/>
    <property type="evidence" value="ECO:0007669"/>
    <property type="project" value="InterPro"/>
</dbReference>
<dbReference type="Gene3D" id="1.10.10.60">
    <property type="entry name" value="Homeodomain-like"/>
    <property type="match status" value="2"/>
</dbReference>
<dbReference type="PANTHER" id="PTHR13594:SF1">
    <property type="entry name" value="CENTRIOLAR COILED-COIL PROTEIN OF 110 KDA"/>
    <property type="match status" value="1"/>
</dbReference>
<evidence type="ECO:0000256" key="1">
    <source>
        <dbReference type="ARBA" id="ARBA00023125"/>
    </source>
</evidence>
<dbReference type="PROSITE" id="PS51253">
    <property type="entry name" value="HTH_CENPB"/>
    <property type="match status" value="1"/>
</dbReference>
<keyword evidence="7" id="KW-1185">Reference proteome</keyword>
<dbReference type="InterPro" id="IPR007889">
    <property type="entry name" value="HTH_Psq"/>
</dbReference>
<dbReference type="Pfam" id="PF16025">
    <property type="entry name" value="CaM_bind"/>
    <property type="match status" value="1"/>
</dbReference>
<dbReference type="GO" id="GO:1903723">
    <property type="term" value="P:negative regulation of centriole elongation"/>
    <property type="evidence" value="ECO:0007669"/>
    <property type="project" value="TreeGrafter"/>
</dbReference>
<evidence type="ECO:0000313" key="7">
    <source>
        <dbReference type="Proteomes" id="UP000694569"/>
    </source>
</evidence>
<feature type="region of interest" description="Disordered" evidence="4">
    <location>
        <begin position="725"/>
        <end position="746"/>
    </location>
</feature>
<gene>
    <name evidence="6" type="primary">CCP110</name>
</gene>
<dbReference type="SUPFAM" id="SSF46689">
    <property type="entry name" value="Homeodomain-like"/>
    <property type="match status" value="2"/>
</dbReference>
<reference evidence="6" key="1">
    <citation type="submission" date="2025-08" db="UniProtKB">
        <authorList>
            <consortium name="Ensembl"/>
        </authorList>
    </citation>
    <scope>IDENTIFICATION</scope>
</reference>
<dbReference type="GO" id="GO:0007099">
    <property type="term" value="P:centriole replication"/>
    <property type="evidence" value="ECO:0007669"/>
    <property type="project" value="InterPro"/>
</dbReference>
<dbReference type="InterPro" id="IPR033207">
    <property type="entry name" value="CCP110"/>
</dbReference>
<evidence type="ECO:0000256" key="2">
    <source>
        <dbReference type="ARBA" id="ARBA00023242"/>
    </source>
</evidence>
<dbReference type="Proteomes" id="UP000694569">
    <property type="component" value="Unplaced"/>
</dbReference>
<dbReference type="InterPro" id="IPR009057">
    <property type="entry name" value="Homeodomain-like_sf"/>
</dbReference>
<protein>
    <submittedName>
        <fullName evidence="6">Centriolar coiled-coil protein 110</fullName>
    </submittedName>
</protein>
<dbReference type="PANTHER" id="PTHR13594">
    <property type="entry name" value="CENTRIOLAR COILED-COIL PROTEIN OF 110 KDA"/>
    <property type="match status" value="1"/>
</dbReference>
<dbReference type="GO" id="GO:0003677">
    <property type="term" value="F:DNA binding"/>
    <property type="evidence" value="ECO:0007669"/>
    <property type="project" value="UniProtKB-KW"/>
</dbReference>
<name>A0A8C5WH56_9ANUR</name>
<evidence type="ECO:0000256" key="4">
    <source>
        <dbReference type="SAM" id="MobiDB-lite"/>
    </source>
</evidence>
<feature type="region of interest" description="Disordered" evidence="4">
    <location>
        <begin position="225"/>
        <end position="255"/>
    </location>
</feature>
<sequence>MEPYDDYCKKQFARFQGEAVPCDPGSVDESKVSFLKFHGVAVLSPLLTVERREEMQQYKLKAIELDEKRQKCKKTTLLSRVQEILESVQVKKSSVNTIPGSENEMTDHTASTKAMNGFALLPNVVNLPMKSPQNGPASNGKLLGNSQLTTNPEGKSAVETFPVKEDSFPLKQAKSPVSHHLKDMPSEVLKNSSASQIDIPPPAHEAPDPYMMSLQNLLKKSREYIEKEQSRRSTKNKTAVNENNSDKENHGTRIGDSVKEKVRLANRSRSCSPLMVDKPALNKSNTLLQAASSLSPSSTALTALSEVDVPIRSRLFSGIDTESDEDLKTGIVEYESSVVKSLTGSYAKLPSPERCLSPQMHRRRPRTLSAGHIVINKPINAYELSPHKKGDPVDYVSPRSNTKMSSSEPVPVLGYNTGICSFTGCSLSKNNGSGSLGLSKPLQNCFVGSAAHGDNRGASVVGPCALACKEQHTQSHLNSSAGNVLEPNASNQEMNTSVTSLEHEVLPNSPSEVIKRSPPAPLNKSYDVETPSPILIQSQAADTSNTSFAREEVFDNFDVKRRLELDLDSTSKDTCLNPTRDAELEKRFLQEQRIRLGSLHLNKNEEFANNDPEDNLKKKMVAFEGMKKKLEEQHAQQLLLLIAEQEREQERLQREFEEERMLRFKNVSDLSANLERKVRPDKTNRSESSVLDLAVCQRDPYHSSSNHSTAGSAAASLQQNYGSTNELSYTPCKPSPSRAPKMFAQRPFSRARTRWSQVYSPAMQKKFEKVTALAKGFLTRRLMQTEKIKNLKQTVKDTAEFMWTFHNEGSLNRGAVTAQDASLRERVLAQLRAALYEIHDIFFAMDVTERVHILVLDRELRHEKLIRQMHFIVSCHCYCNNAPNLEKKTVENEGGKKKGIITLGVKKEMIEKDEGGMRVAEIARMYNKSTSTICTILKKKEEIMGLDAAKGVSRVSKQRPRVLEDVEKLLLIWINEKQLAGDTVSENIICEKAKVLYVELVSKLPGASTENEEGFKATRGWFDNFRRRSGIHSVVRHGDAASSDIKAAEEFTAEFQECYLL</sequence>
<dbReference type="GeneTree" id="ENSGT00390000004090"/>
<evidence type="ECO:0000256" key="3">
    <source>
        <dbReference type="SAM" id="Coils"/>
    </source>
</evidence>
<organism evidence="6 7">
    <name type="scientific">Leptobrachium leishanense</name>
    <name type="common">Leishan spiny toad</name>
    <dbReference type="NCBI Taxonomy" id="445787"/>
    <lineage>
        <taxon>Eukaryota</taxon>
        <taxon>Metazoa</taxon>
        <taxon>Chordata</taxon>
        <taxon>Craniata</taxon>
        <taxon>Vertebrata</taxon>
        <taxon>Euteleostomi</taxon>
        <taxon>Amphibia</taxon>
        <taxon>Batrachia</taxon>
        <taxon>Anura</taxon>
        <taxon>Pelobatoidea</taxon>
        <taxon>Megophryidae</taxon>
        <taxon>Leptobrachium</taxon>
    </lineage>
</organism>
<dbReference type="SMART" id="SM00674">
    <property type="entry name" value="CENPB"/>
    <property type="match status" value="1"/>
</dbReference>
<dbReference type="Pfam" id="PF03221">
    <property type="entry name" value="HTH_Tnp_Tc5"/>
    <property type="match status" value="1"/>
</dbReference>
<dbReference type="GO" id="GO:0032053">
    <property type="term" value="P:ciliary basal body organization"/>
    <property type="evidence" value="ECO:0007669"/>
    <property type="project" value="TreeGrafter"/>
</dbReference>
<dbReference type="OrthoDB" id="10028852at2759"/>
<evidence type="ECO:0000313" key="6">
    <source>
        <dbReference type="Ensembl" id="ENSLLEP00000037741.1"/>
    </source>
</evidence>
<feature type="compositionally biased region" description="Polar residues" evidence="4">
    <location>
        <begin position="144"/>
        <end position="153"/>
    </location>
</feature>
<dbReference type="Pfam" id="PF04218">
    <property type="entry name" value="CENP-B_N"/>
    <property type="match status" value="1"/>
</dbReference>
<dbReference type="InterPro" id="IPR006600">
    <property type="entry name" value="HTH_CenpB_DNA-bd_dom"/>
</dbReference>
<proteinExistence type="predicted"/>
<accession>A0A8C5WH56</accession>
<feature type="region of interest" description="Disordered" evidence="4">
    <location>
        <begin position="131"/>
        <end position="154"/>
    </location>
</feature>
<feature type="compositionally biased region" description="Basic and acidic residues" evidence="4">
    <location>
        <begin position="244"/>
        <end position="255"/>
    </location>
</feature>
<dbReference type="AlphaFoldDB" id="A0A8C5WH56"/>
<dbReference type="GO" id="GO:0005814">
    <property type="term" value="C:centriole"/>
    <property type="evidence" value="ECO:0007669"/>
    <property type="project" value="InterPro"/>
</dbReference>
<keyword evidence="1" id="KW-0238">DNA-binding</keyword>
<evidence type="ECO:0000259" key="5">
    <source>
        <dbReference type="PROSITE" id="PS51253"/>
    </source>
</evidence>
<keyword evidence="3" id="KW-0175">Coiled coil</keyword>
<feature type="coiled-coil region" evidence="3">
    <location>
        <begin position="613"/>
        <end position="662"/>
    </location>
</feature>